<keyword evidence="2" id="KW-1185">Reference proteome</keyword>
<protein>
    <submittedName>
        <fullName evidence="1">14683_t:CDS:1</fullName>
    </submittedName>
</protein>
<feature type="non-terminal residue" evidence="1">
    <location>
        <position position="250"/>
    </location>
</feature>
<dbReference type="Proteomes" id="UP000789920">
    <property type="component" value="Unassembled WGS sequence"/>
</dbReference>
<accession>A0ACA9RTK4</accession>
<dbReference type="EMBL" id="CAJVQC010070887">
    <property type="protein sequence ID" value="CAG8810095.1"/>
    <property type="molecule type" value="Genomic_DNA"/>
</dbReference>
<organism evidence="1 2">
    <name type="scientific">Racocetra persica</name>
    <dbReference type="NCBI Taxonomy" id="160502"/>
    <lineage>
        <taxon>Eukaryota</taxon>
        <taxon>Fungi</taxon>
        <taxon>Fungi incertae sedis</taxon>
        <taxon>Mucoromycota</taxon>
        <taxon>Glomeromycotina</taxon>
        <taxon>Glomeromycetes</taxon>
        <taxon>Diversisporales</taxon>
        <taxon>Gigasporaceae</taxon>
        <taxon>Racocetra</taxon>
    </lineage>
</organism>
<proteinExistence type="predicted"/>
<feature type="non-terminal residue" evidence="1">
    <location>
        <position position="1"/>
    </location>
</feature>
<sequence>SKQGEATVNLEKQYGKIVRYHIILNKPYLLIFDQKLVQQILINRSYDFPKFFLNKNLTRDLVGDGISSVKGDVHKRQRKMMSPSFSFANVKEMLPILVHAAYNLRDIWIKQIGNKNEEIVTITDIISNITLDIIGIAGFNYEFNSTTTDSELARAYRSALVFNPLLVFISDIFPVIGKIPYFNRNKDSVKTIHNISEQLVNEQKNSTVRGKNFLSLLIQANEKLPDDEKLTHHELVSQVMTLLLAGHETT</sequence>
<gene>
    <name evidence="1" type="ORF">RPERSI_LOCUS23008</name>
</gene>
<comment type="caution">
    <text evidence="1">The sequence shown here is derived from an EMBL/GenBank/DDBJ whole genome shotgun (WGS) entry which is preliminary data.</text>
</comment>
<name>A0ACA9RTK4_9GLOM</name>
<reference evidence="1" key="1">
    <citation type="submission" date="2021-06" db="EMBL/GenBank/DDBJ databases">
        <authorList>
            <person name="Kallberg Y."/>
            <person name="Tangrot J."/>
            <person name="Rosling A."/>
        </authorList>
    </citation>
    <scope>NUCLEOTIDE SEQUENCE</scope>
    <source>
        <strain evidence="1">MA461A</strain>
    </source>
</reference>
<evidence type="ECO:0000313" key="2">
    <source>
        <dbReference type="Proteomes" id="UP000789920"/>
    </source>
</evidence>
<evidence type="ECO:0000313" key="1">
    <source>
        <dbReference type="EMBL" id="CAG8810095.1"/>
    </source>
</evidence>